<reference evidence="2 3" key="1">
    <citation type="submission" date="2012-10" db="EMBL/GenBank/DDBJ databases">
        <title>Draft Genome Sequence of Paenibacillus popilliae ATCC 14706T.</title>
        <authorList>
            <person name="Iiyama K."/>
            <person name="Mori K."/>
            <person name="Mon H."/>
            <person name="Chieda Y."/>
            <person name="Lee J.M."/>
            <person name="Kusakabe T."/>
            <person name="Tashiro K."/>
            <person name="Asano S."/>
            <person name="Yasunaga-Aoki C."/>
            <person name="Shimizu S."/>
        </authorList>
    </citation>
    <scope>NUCLEOTIDE SEQUENCE [LARGE SCALE GENOMIC DNA]</scope>
    <source>
        <strain evidence="2 3">ATCC 14706</strain>
    </source>
</reference>
<dbReference type="InterPro" id="IPR055634">
    <property type="entry name" value="DUF7210"/>
</dbReference>
<dbReference type="AlphaFoldDB" id="M9L9U9"/>
<evidence type="ECO:0000313" key="3">
    <source>
        <dbReference type="Proteomes" id="UP000029453"/>
    </source>
</evidence>
<dbReference type="Proteomes" id="UP000029453">
    <property type="component" value="Unassembled WGS sequence"/>
</dbReference>
<accession>M9L9U9</accession>
<dbReference type="RefSeq" id="WP_006285696.1">
    <property type="nucleotide sequence ID" value="NZ_BALG01000084.1"/>
</dbReference>
<dbReference type="EMBL" id="BALG01000084">
    <property type="protein sequence ID" value="GAC42282.1"/>
    <property type="molecule type" value="Genomic_DNA"/>
</dbReference>
<dbReference type="Pfam" id="PF23843">
    <property type="entry name" value="DUF7210"/>
    <property type="match status" value="1"/>
</dbReference>
<evidence type="ECO:0000259" key="1">
    <source>
        <dbReference type="Pfam" id="PF23843"/>
    </source>
</evidence>
<proteinExistence type="predicted"/>
<keyword evidence="3" id="KW-1185">Reference proteome</keyword>
<feature type="domain" description="DUF7210" evidence="1">
    <location>
        <begin position="13"/>
        <end position="50"/>
    </location>
</feature>
<evidence type="ECO:0000313" key="2">
    <source>
        <dbReference type="EMBL" id="GAC42282.1"/>
    </source>
</evidence>
<organism evidence="2 3">
    <name type="scientific">Paenibacillus popilliae ATCC 14706</name>
    <dbReference type="NCBI Taxonomy" id="1212764"/>
    <lineage>
        <taxon>Bacteria</taxon>
        <taxon>Bacillati</taxon>
        <taxon>Bacillota</taxon>
        <taxon>Bacilli</taxon>
        <taxon>Bacillales</taxon>
        <taxon>Paenibacillaceae</taxon>
        <taxon>Paenibacillus</taxon>
    </lineage>
</organism>
<protein>
    <submittedName>
        <fullName evidence="2">Heme/copper-type cytochrome/quinol oxidase</fullName>
    </submittedName>
</protein>
<gene>
    <name evidence="2" type="ORF">PPOP_1639</name>
</gene>
<name>M9L9U9_PAEPP</name>
<sequence>MTKKTEKTNPEVVTVVWSAYVKYRGERYAVGQRAEIQASDYDELAKLDVIQQ</sequence>
<comment type="caution">
    <text evidence="2">The sequence shown here is derived from an EMBL/GenBank/DDBJ whole genome shotgun (WGS) entry which is preliminary data.</text>
</comment>